<protein>
    <recommendedName>
        <fullName evidence="4">DoxX family protein</fullName>
    </recommendedName>
</protein>
<keyword evidence="1" id="KW-0472">Membrane</keyword>
<dbReference type="AlphaFoldDB" id="A0A5E8HDY0"/>
<sequence length="49" mass="5771">MKYSNKLLLTDKDRTVIWIRCIVGIIFFSEGLQKFLYSDTLGIGRFLKE</sequence>
<dbReference type="STRING" id="1249483.LEP1GSC202_1495"/>
<reference evidence="2 3" key="1">
    <citation type="submission" date="2013-04" db="EMBL/GenBank/DDBJ databases">
        <authorList>
            <person name="Harkins D.M."/>
            <person name="Durkin A.S."/>
            <person name="Brinkac L.M."/>
            <person name="Haft D.H."/>
            <person name="Selengut J.D."/>
            <person name="Sanka R."/>
            <person name="DePew J."/>
            <person name="Purushe J."/>
            <person name="Hartskeerl R.A."/>
            <person name="Ahmed A."/>
            <person name="van der Linden H."/>
            <person name="Goris M.G.A."/>
            <person name="Vinetz J.M."/>
            <person name="Sutton G.G."/>
            <person name="Nierman W.C."/>
            <person name="Fouts D.E."/>
        </authorList>
    </citation>
    <scope>NUCLEOTIDE SEQUENCE [LARGE SCALE GENOMIC DNA]</scope>
    <source>
        <strain evidence="2 3">Sao Paulo</strain>
    </source>
</reference>
<dbReference type="Proteomes" id="UP000013996">
    <property type="component" value="Unassembled WGS sequence"/>
</dbReference>
<gene>
    <name evidence="2" type="ORF">LEP1GSC202_1495</name>
</gene>
<evidence type="ECO:0000256" key="1">
    <source>
        <dbReference type="SAM" id="Phobius"/>
    </source>
</evidence>
<proteinExistence type="predicted"/>
<evidence type="ECO:0000313" key="2">
    <source>
        <dbReference type="EMBL" id="EOQ89449.1"/>
    </source>
</evidence>
<evidence type="ECO:0008006" key="4">
    <source>
        <dbReference type="Google" id="ProtNLM"/>
    </source>
</evidence>
<feature type="transmembrane region" description="Helical" evidence="1">
    <location>
        <begin position="17"/>
        <end position="37"/>
    </location>
</feature>
<evidence type="ECO:0000313" key="3">
    <source>
        <dbReference type="Proteomes" id="UP000013996"/>
    </source>
</evidence>
<comment type="caution">
    <text evidence="2">The sequence shown here is derived from an EMBL/GenBank/DDBJ whole genome shotgun (WGS) entry which is preliminary data.</text>
</comment>
<dbReference type="EMBL" id="AOGX02000015">
    <property type="protein sequence ID" value="EOQ89449.1"/>
    <property type="molecule type" value="Genomic_DNA"/>
</dbReference>
<accession>A0A5E8HDY0</accession>
<keyword evidence="1" id="KW-1133">Transmembrane helix</keyword>
<organism evidence="2 3">
    <name type="scientific">Leptospira yanagawae serovar Saopaulo str. Sao Paulo = ATCC 700523</name>
    <dbReference type="NCBI Taxonomy" id="1249483"/>
    <lineage>
        <taxon>Bacteria</taxon>
        <taxon>Pseudomonadati</taxon>
        <taxon>Spirochaetota</taxon>
        <taxon>Spirochaetia</taxon>
        <taxon>Leptospirales</taxon>
        <taxon>Leptospiraceae</taxon>
        <taxon>Leptospira</taxon>
    </lineage>
</organism>
<name>A0A5E8HDY0_9LEPT</name>
<dbReference type="RefSeq" id="WP_015677027.1">
    <property type="nucleotide sequence ID" value="NZ_AOGX02000015.1"/>
</dbReference>
<dbReference type="OrthoDB" id="9813193at2"/>
<keyword evidence="1" id="KW-0812">Transmembrane</keyword>